<dbReference type="InterPro" id="IPR056647">
    <property type="entry name" value="DUF7745"/>
</dbReference>
<dbReference type="PANTHER" id="PTHR48154:SF1">
    <property type="entry name" value="PROTEIN, PUTATIVE-RELATED"/>
    <property type="match status" value="1"/>
</dbReference>
<reference evidence="2" key="1">
    <citation type="submission" date="2018-05" db="EMBL/GenBank/DDBJ databases">
        <title>Draft genome of Mucuna pruriens seed.</title>
        <authorList>
            <person name="Nnadi N.E."/>
            <person name="Vos R."/>
            <person name="Hasami M.H."/>
            <person name="Devisetty U.K."/>
            <person name="Aguiy J.C."/>
        </authorList>
    </citation>
    <scope>NUCLEOTIDE SEQUENCE [LARGE SCALE GENOMIC DNA]</scope>
    <source>
        <strain evidence="2">JCA_2017</strain>
    </source>
</reference>
<evidence type="ECO:0000313" key="3">
    <source>
        <dbReference type="Proteomes" id="UP000257109"/>
    </source>
</evidence>
<keyword evidence="3" id="KW-1185">Reference proteome</keyword>
<sequence>MEYMPLKTQTSSFFVSQLEMIVIVCKFFHNVSHSKPLVYGTVMFPHGDDFIDLAAIDVYLSKRDRGENPTIALLTNTYYTLNHCCERKGGNLRCCSHLLYLWLTTHLFHSKRKTASDRRPQMVLD</sequence>
<comment type="caution">
    <text evidence="2">The sequence shown here is derived from an EMBL/GenBank/DDBJ whole genome shotgun (WGS) entry which is preliminary data.</text>
</comment>
<dbReference type="AlphaFoldDB" id="A0A371GPC8"/>
<feature type="non-terminal residue" evidence="2">
    <location>
        <position position="1"/>
    </location>
</feature>
<proteinExistence type="predicted"/>
<gene>
    <name evidence="2" type="ORF">CR513_25464</name>
</gene>
<name>A0A371GPC8_MUCPR</name>
<protein>
    <recommendedName>
        <fullName evidence="1">DUF7745 domain-containing protein</fullName>
    </recommendedName>
</protein>
<dbReference type="EMBL" id="QJKJ01004874">
    <property type="protein sequence ID" value="RDX92415.1"/>
    <property type="molecule type" value="Genomic_DNA"/>
</dbReference>
<dbReference type="Pfam" id="PF24924">
    <property type="entry name" value="DUF7745"/>
    <property type="match status" value="1"/>
</dbReference>
<accession>A0A371GPC8</accession>
<evidence type="ECO:0000259" key="1">
    <source>
        <dbReference type="Pfam" id="PF24924"/>
    </source>
</evidence>
<dbReference type="Proteomes" id="UP000257109">
    <property type="component" value="Unassembled WGS sequence"/>
</dbReference>
<organism evidence="2 3">
    <name type="scientific">Mucuna pruriens</name>
    <name type="common">Velvet bean</name>
    <name type="synonym">Dolichos pruriens</name>
    <dbReference type="NCBI Taxonomy" id="157652"/>
    <lineage>
        <taxon>Eukaryota</taxon>
        <taxon>Viridiplantae</taxon>
        <taxon>Streptophyta</taxon>
        <taxon>Embryophyta</taxon>
        <taxon>Tracheophyta</taxon>
        <taxon>Spermatophyta</taxon>
        <taxon>Magnoliopsida</taxon>
        <taxon>eudicotyledons</taxon>
        <taxon>Gunneridae</taxon>
        <taxon>Pentapetalae</taxon>
        <taxon>rosids</taxon>
        <taxon>fabids</taxon>
        <taxon>Fabales</taxon>
        <taxon>Fabaceae</taxon>
        <taxon>Papilionoideae</taxon>
        <taxon>50 kb inversion clade</taxon>
        <taxon>NPAAA clade</taxon>
        <taxon>indigoferoid/millettioid clade</taxon>
        <taxon>Phaseoleae</taxon>
        <taxon>Mucuna</taxon>
    </lineage>
</organism>
<evidence type="ECO:0000313" key="2">
    <source>
        <dbReference type="EMBL" id="RDX92415.1"/>
    </source>
</evidence>
<feature type="domain" description="DUF7745" evidence="1">
    <location>
        <begin position="37"/>
        <end position="114"/>
    </location>
</feature>
<dbReference type="PANTHER" id="PTHR48154">
    <property type="entry name" value="PROTEIN, PUTATIVE-RELATED"/>
    <property type="match status" value="1"/>
</dbReference>